<dbReference type="EMBL" id="LCFQ01000001">
    <property type="protein sequence ID" value="KKS98946.1"/>
    <property type="molecule type" value="Genomic_DNA"/>
</dbReference>
<organism evidence="2 3">
    <name type="scientific">Candidatus Woesebacteria bacterium GW2011_GWB1_43_14</name>
    <dbReference type="NCBI Taxonomy" id="1618578"/>
    <lineage>
        <taxon>Bacteria</taxon>
        <taxon>Candidatus Woeseibacteriota</taxon>
    </lineage>
</organism>
<evidence type="ECO:0000259" key="1">
    <source>
        <dbReference type="Pfam" id="PF04851"/>
    </source>
</evidence>
<dbReference type="Proteomes" id="UP000034090">
    <property type="component" value="Unassembled WGS sequence"/>
</dbReference>
<proteinExistence type="predicted"/>
<dbReference type="Gene3D" id="3.40.50.300">
    <property type="entry name" value="P-loop containing nucleotide triphosphate hydrolases"/>
    <property type="match status" value="2"/>
</dbReference>
<sequence length="861" mass="98650">MTNLYQKLKLDVTNWRQQGYPSSYPAITTILQHNQSNFLRKAQFEALETYWYLRLVKNTPNIFDLYQSYFPGKTLFEAFGLKHLIENLPEDLITPEFTQGILKKIETDDAFVKQNKLEALRETLTLSYPSYILALAMGAGKTILIASIIATEFAMALEYQEEDGIFIKNALVFAPGKTILGALREISDTPYNKILPPRFYKSFITNVKFTYTRDGEKDIPVIRESSFNVIVTNTEKIRLQKNSIPKSFLSGQLRLGIEEAKELVANLRLQTITSLPHLAVFSDEAHHTYGQKLASDLKRVRQTINYIAEETNLLVVVNTTGTPYFQRQLLRDVIYWYGLSQGIEDGILKEVRGNIMAYPKVSEKDFVIDIVKDFFQEYKDVRVNNGEYAKLAIYFPQVADLEKAKPIVEQTLISLKLDPSVVLPVHNKSTDEIKDLFDNRINDPKLPYRVFLLVNKGTEGWNCLSLFATALARKLTSSNNFVLQAASRCLRQVNGNTKKAKIYLSKDNVSILDRQLQETFGEGLDDLNRVAADILSIKVTLRKIELEPLLIKKLIQKIVPEDLKAAESLRIDKPGKQAVKSFEKTIYSMSKAQRKGVLVEVGTKKGSVTDRKIDLFQAAVVLAHAYRLDSLKTYKLLQGLYPDGEIGAFELELIRSQIEKQTMRYKVVNETIEEALALIKQKGFEEETVDGKTSYVTHIRVNKTSLDKYVLELKDYRAKAGQLPLFGFHYDPYNFDSGDEREFFERMLTKLGEDPDNVEDIYYTGAINDPAKTDFIFEYKDDKGDWHSYTPDFLIRKKDGKSLIVEVKAPKYRIKEAEKEMQQLEAINPDKIKYELLLLEEGESVFGKVAPVFNWIYQNQK</sequence>
<reference evidence="2 3" key="1">
    <citation type="journal article" date="2015" name="Nature">
        <title>rRNA introns, odd ribosomes, and small enigmatic genomes across a large radiation of phyla.</title>
        <authorList>
            <person name="Brown C.T."/>
            <person name="Hug L.A."/>
            <person name="Thomas B.C."/>
            <person name="Sharon I."/>
            <person name="Castelle C.J."/>
            <person name="Singh A."/>
            <person name="Wilkins M.J."/>
            <person name="Williams K.H."/>
            <person name="Banfield J.F."/>
        </authorList>
    </citation>
    <scope>NUCLEOTIDE SEQUENCE [LARGE SCALE GENOMIC DNA]</scope>
</reference>
<comment type="caution">
    <text evidence="2">The sequence shown here is derived from an EMBL/GenBank/DDBJ whole genome shotgun (WGS) entry which is preliminary data.</text>
</comment>
<dbReference type="InterPro" id="IPR006935">
    <property type="entry name" value="Helicase/UvrB_N"/>
</dbReference>
<protein>
    <submittedName>
        <fullName evidence="2">Type III restriction enzyme, res subunit</fullName>
    </submittedName>
</protein>
<gene>
    <name evidence="2" type="ORF">UV74_C0001G0056</name>
</gene>
<feature type="domain" description="Helicase/UvrB N-terminal" evidence="1">
    <location>
        <begin position="118"/>
        <end position="323"/>
    </location>
</feature>
<evidence type="ECO:0000313" key="3">
    <source>
        <dbReference type="Proteomes" id="UP000034090"/>
    </source>
</evidence>
<dbReference type="PATRIC" id="fig|1618578.3.peg.65"/>
<dbReference type="AlphaFoldDB" id="A0A0G1FVC6"/>
<name>A0A0G1FVC6_9BACT</name>
<evidence type="ECO:0000313" key="2">
    <source>
        <dbReference type="EMBL" id="KKS98946.1"/>
    </source>
</evidence>
<dbReference type="GO" id="GO:0005524">
    <property type="term" value="F:ATP binding"/>
    <property type="evidence" value="ECO:0007669"/>
    <property type="project" value="InterPro"/>
</dbReference>
<dbReference type="GO" id="GO:0003677">
    <property type="term" value="F:DNA binding"/>
    <property type="evidence" value="ECO:0007669"/>
    <property type="project" value="InterPro"/>
</dbReference>
<dbReference type="STRING" id="1618578.UV74_C0001G0056"/>
<dbReference type="InterPro" id="IPR027417">
    <property type="entry name" value="P-loop_NTPase"/>
</dbReference>
<dbReference type="SUPFAM" id="SSF52540">
    <property type="entry name" value="P-loop containing nucleoside triphosphate hydrolases"/>
    <property type="match status" value="1"/>
</dbReference>
<dbReference type="GO" id="GO:0016787">
    <property type="term" value="F:hydrolase activity"/>
    <property type="evidence" value="ECO:0007669"/>
    <property type="project" value="InterPro"/>
</dbReference>
<accession>A0A0G1FVC6</accession>
<dbReference type="Pfam" id="PF04851">
    <property type="entry name" value="ResIII"/>
    <property type="match status" value="1"/>
</dbReference>